<protein>
    <submittedName>
        <fullName evidence="1">AbiV family abortive infection protein</fullName>
    </submittedName>
</protein>
<sequence>MPVSKSVSKFRSLSKQQCLDVYPSIRLNAAKHFHAAKLLAANLDFGNGIAHLILGTEEQVKAAVLMLQAYDFPVRDIKNYDKLFYLHAARHNVLKEFHSIFVFADSVMKYRAVRQRTKGGDNFAKMFMDGLLAVKDGLENYQWWDSADKLKQNCFYLDYTDEGMIDPARIGVLQWETTFKFITKVTHDLQELTETIVGASGKELAEFRQQFIDGEIGDLMAESIVRKRV</sequence>
<accession>A0A495ITI8</accession>
<dbReference type="EMBL" id="RBKU01000001">
    <property type="protein sequence ID" value="RKR80077.1"/>
    <property type="molecule type" value="Genomic_DNA"/>
</dbReference>
<evidence type="ECO:0000313" key="1">
    <source>
        <dbReference type="EMBL" id="RKR80077.1"/>
    </source>
</evidence>
<dbReference type="OrthoDB" id="770331at2"/>
<dbReference type="NCBIfam" id="TIGR04498">
    <property type="entry name" value="AbiV_defense"/>
    <property type="match status" value="1"/>
</dbReference>
<comment type="caution">
    <text evidence="1">The sequence shown here is derived from an EMBL/GenBank/DDBJ whole genome shotgun (WGS) entry which is preliminary data.</text>
</comment>
<keyword evidence="2" id="KW-1185">Reference proteome</keyword>
<name>A0A495ITI8_9SPHI</name>
<proteinExistence type="predicted"/>
<organism evidence="1 2">
    <name type="scientific">Mucilaginibacter gracilis</name>
    <dbReference type="NCBI Taxonomy" id="423350"/>
    <lineage>
        <taxon>Bacteria</taxon>
        <taxon>Pseudomonadati</taxon>
        <taxon>Bacteroidota</taxon>
        <taxon>Sphingobacteriia</taxon>
        <taxon>Sphingobacteriales</taxon>
        <taxon>Sphingobacteriaceae</taxon>
        <taxon>Mucilaginibacter</taxon>
    </lineage>
</organism>
<dbReference type="AlphaFoldDB" id="A0A495ITI8"/>
<evidence type="ECO:0000313" key="2">
    <source>
        <dbReference type="Proteomes" id="UP000268007"/>
    </source>
</evidence>
<dbReference type="Pfam" id="PF18728">
    <property type="entry name" value="HEPN_AbiV"/>
    <property type="match status" value="1"/>
</dbReference>
<reference evidence="1 2" key="1">
    <citation type="submission" date="2018-10" db="EMBL/GenBank/DDBJ databases">
        <title>Genomic Encyclopedia of Archaeal and Bacterial Type Strains, Phase II (KMG-II): from individual species to whole genera.</title>
        <authorList>
            <person name="Goeker M."/>
        </authorList>
    </citation>
    <scope>NUCLEOTIDE SEQUENCE [LARGE SCALE GENOMIC DNA]</scope>
    <source>
        <strain evidence="1 2">DSM 18602</strain>
    </source>
</reference>
<dbReference type="Proteomes" id="UP000268007">
    <property type="component" value="Unassembled WGS sequence"/>
</dbReference>
<gene>
    <name evidence="1" type="ORF">BDD43_0170</name>
</gene>
<dbReference type="InterPro" id="IPR030987">
    <property type="entry name" value="AbiV"/>
</dbReference>
<dbReference type="RefSeq" id="WP_121195734.1">
    <property type="nucleotide sequence ID" value="NZ_RBKU01000001.1"/>
</dbReference>